<keyword evidence="6" id="KW-1133">Transmembrane helix</keyword>
<evidence type="ECO:0000256" key="2">
    <source>
        <dbReference type="ARBA" id="ARBA00022723"/>
    </source>
</evidence>
<organism evidence="7 8">
    <name type="scientific">Paenibacillus pinisoli</name>
    <dbReference type="NCBI Taxonomy" id="1276110"/>
    <lineage>
        <taxon>Bacteria</taxon>
        <taxon>Bacillati</taxon>
        <taxon>Bacillota</taxon>
        <taxon>Bacilli</taxon>
        <taxon>Bacillales</taxon>
        <taxon>Paenibacillaceae</taxon>
        <taxon>Paenibacillus</taxon>
    </lineage>
</organism>
<dbReference type="GO" id="GO:0046872">
    <property type="term" value="F:metal ion binding"/>
    <property type="evidence" value="ECO:0007669"/>
    <property type="project" value="UniProtKB-KW"/>
</dbReference>
<keyword evidence="6" id="KW-0812">Transmembrane</keyword>
<keyword evidence="8" id="KW-1185">Reference proteome</keyword>
<evidence type="ECO:0000256" key="3">
    <source>
        <dbReference type="ARBA" id="ARBA00023002"/>
    </source>
</evidence>
<dbReference type="SUPFAM" id="SSF51905">
    <property type="entry name" value="FAD/NAD(P)-binding domain"/>
    <property type="match status" value="1"/>
</dbReference>
<dbReference type="Pfam" id="PF12831">
    <property type="entry name" value="FAD_oxidored"/>
    <property type="match status" value="1"/>
</dbReference>
<keyword evidence="1" id="KW-0004">4Fe-4S</keyword>
<dbReference type="InterPro" id="IPR039650">
    <property type="entry name" value="HdrA-like"/>
</dbReference>
<keyword evidence="4" id="KW-0408">Iron</keyword>
<dbReference type="PANTHER" id="PTHR43498:SF1">
    <property type="entry name" value="COB--COM HETERODISULFIDE REDUCTASE IRON-SULFUR SUBUNIT A"/>
    <property type="match status" value="1"/>
</dbReference>
<keyword evidence="2" id="KW-0479">Metal-binding</keyword>
<accession>A0A3A6P9Y2</accession>
<dbReference type="EMBL" id="QXQB01000008">
    <property type="protein sequence ID" value="RJX36987.1"/>
    <property type="molecule type" value="Genomic_DNA"/>
</dbReference>
<dbReference type="GO" id="GO:0016491">
    <property type="term" value="F:oxidoreductase activity"/>
    <property type="evidence" value="ECO:0007669"/>
    <property type="project" value="UniProtKB-KW"/>
</dbReference>
<evidence type="ECO:0000313" key="7">
    <source>
        <dbReference type="EMBL" id="RJX36987.1"/>
    </source>
</evidence>
<keyword evidence="5" id="KW-0411">Iron-sulfur</keyword>
<evidence type="ECO:0000313" key="8">
    <source>
        <dbReference type="Proteomes" id="UP000267798"/>
    </source>
</evidence>
<reference evidence="7 8" key="1">
    <citation type="submission" date="2018-09" db="EMBL/GenBank/DDBJ databases">
        <title>Paenibacillus aracenensis nov. sp. isolated from a cave in southern Spain.</title>
        <authorList>
            <person name="Jurado V."/>
            <person name="Gutierrez-Patricio S."/>
            <person name="Gonzalez-Pimentel J.L."/>
            <person name="Miller A.Z."/>
            <person name="Laiz L."/>
            <person name="Saiz-Jimenez C."/>
        </authorList>
    </citation>
    <scope>NUCLEOTIDE SEQUENCE [LARGE SCALE GENOMIC DNA]</scope>
    <source>
        <strain evidence="7 8">JCM 19203</strain>
    </source>
</reference>
<evidence type="ECO:0000256" key="4">
    <source>
        <dbReference type="ARBA" id="ARBA00023004"/>
    </source>
</evidence>
<proteinExistence type="predicted"/>
<sequence>MLAASWFTVAIVSRFVPFSWVLFGNVPRKGLQLPDDAPAASRKKTIVGITSVVLVLGVIAAAGYTWLRSNDTVNTNNRQELAEVHYIEELQDSYDVIVAGTDPEGIAAAVSAARNGLNVLLVDGKNREILGGLMTVGGLNTLDLNYSPKKSSVPGKHNFLNKGIFQEWYDKVEGTSFDVNTAANAFNSMVAAEDNIDLLMKTQSMEPIVEAGTDGNRVVKGLRIVKADGTSLDISAPAVIDATQDGDLAAAAGVPFTQGRSDIGDPEAQMAVTLVFALKGVTQEVWDSFGKIPNTGIDAMSAWGFHDAANYVSSDPERVKLRGLNVGRQNDDTILINAMHLFGIDPLDPASLQSAMELGRSEAPRIVQYLKDTYSEFKNLELAYTFDELYVRETRHIQGEYRLTMADLMANRDHWDAVAYGSYDVDIQATSNTDTGFVLYSPLQYGVPFRTLVPQKVDGLLVVGRAASFDSLPHGSARVIPLGMATAEAAGVAAKMAAENNITFRELSKSTELIAQLRDRLTKQGMELNMNAFETPYYVKHKAYKGLVAAVSMLLTSGNHDNMAYDLDGKSNMQRIVYSMNRVKKQHADYFHGDPSAAIAGVDQPAEQKLTLDQAIKTIAHAMDNEKAESLTLDEFLNSGWLKQETINGITDQTALTNGEFFMVLRDVIEYYAGVVYE</sequence>
<name>A0A3A6P9Y2_9BACL</name>
<gene>
    <name evidence="7" type="ORF">D3P09_25400</name>
</gene>
<dbReference type="Gene3D" id="3.50.50.60">
    <property type="entry name" value="FAD/NAD(P)-binding domain"/>
    <property type="match status" value="1"/>
</dbReference>
<protein>
    <submittedName>
        <fullName evidence="7">FAD-dependent oxidoreductase</fullName>
    </submittedName>
</protein>
<dbReference type="Proteomes" id="UP000267798">
    <property type="component" value="Unassembled WGS sequence"/>
</dbReference>
<comment type="caution">
    <text evidence="7">The sequence shown here is derived from an EMBL/GenBank/DDBJ whole genome shotgun (WGS) entry which is preliminary data.</text>
</comment>
<feature type="transmembrane region" description="Helical" evidence="6">
    <location>
        <begin position="46"/>
        <end position="67"/>
    </location>
</feature>
<dbReference type="AlphaFoldDB" id="A0A3A6P9Y2"/>
<dbReference type="InterPro" id="IPR036188">
    <property type="entry name" value="FAD/NAD-bd_sf"/>
</dbReference>
<evidence type="ECO:0000256" key="6">
    <source>
        <dbReference type="SAM" id="Phobius"/>
    </source>
</evidence>
<dbReference type="GO" id="GO:0051539">
    <property type="term" value="F:4 iron, 4 sulfur cluster binding"/>
    <property type="evidence" value="ECO:0007669"/>
    <property type="project" value="UniProtKB-KW"/>
</dbReference>
<dbReference type="PANTHER" id="PTHR43498">
    <property type="entry name" value="FERREDOXIN:COB-COM HETERODISULFIDE REDUCTASE SUBUNIT A"/>
    <property type="match status" value="1"/>
</dbReference>
<feature type="transmembrane region" description="Helical" evidence="6">
    <location>
        <begin position="6"/>
        <end position="26"/>
    </location>
</feature>
<evidence type="ECO:0000256" key="1">
    <source>
        <dbReference type="ARBA" id="ARBA00022485"/>
    </source>
</evidence>
<keyword evidence="6" id="KW-0472">Membrane</keyword>
<evidence type="ECO:0000256" key="5">
    <source>
        <dbReference type="ARBA" id="ARBA00023014"/>
    </source>
</evidence>
<keyword evidence="3" id="KW-0560">Oxidoreductase</keyword>
<dbReference type="OrthoDB" id="9777740at2"/>